<dbReference type="AlphaFoldDB" id="A0A6L5Z3X3"/>
<name>A0A6L5Z3X3_9RHOB</name>
<sequence length="172" mass="18416">MSWSPIHIVQQFQDLGADRPARIVLVGAAATCARAGRIRVWRWTGGRLPDAAVQARVYEAVTGVVDLENTLMIGERFGIWPAECYTVEVELPPETFGTMVMAEAEARPGPALRAEIGFDPGAAADRLASRAAGLAIRGDAARAVAAKGARDLAPVASFHRTRVTGTKTRRHS</sequence>
<keyword evidence="2" id="KW-1185">Reference proteome</keyword>
<dbReference type="EMBL" id="WIND01000017">
    <property type="protein sequence ID" value="MSU91248.1"/>
    <property type="molecule type" value="Genomic_DNA"/>
</dbReference>
<proteinExistence type="predicted"/>
<accession>A0A6L5Z3X3</accession>
<evidence type="ECO:0000313" key="1">
    <source>
        <dbReference type="EMBL" id="MSU91248.1"/>
    </source>
</evidence>
<comment type="caution">
    <text evidence="1">The sequence shown here is derived from an EMBL/GenBank/DDBJ whole genome shotgun (WGS) entry which is preliminary data.</text>
</comment>
<reference evidence="1 2" key="1">
    <citation type="submission" date="2019-10" db="EMBL/GenBank/DDBJ databases">
        <title>Cognatihalovulum marinum gen. nov. sp. nov., a new member of the family Rhodobacteraceae isolated from deep seawater of the Northwest Indian Ocean.</title>
        <authorList>
            <person name="Ruan C."/>
            <person name="Wang J."/>
            <person name="Zheng X."/>
            <person name="Song L."/>
            <person name="Zhu Y."/>
            <person name="Huang Y."/>
            <person name="Lu Z."/>
            <person name="Du W."/>
            <person name="Huang L."/>
            <person name="Dai X."/>
        </authorList>
    </citation>
    <scope>NUCLEOTIDE SEQUENCE [LARGE SCALE GENOMIC DNA]</scope>
    <source>
        <strain evidence="1 2">2CG4</strain>
    </source>
</reference>
<gene>
    <name evidence="1" type="ORF">GE300_16830</name>
</gene>
<protein>
    <submittedName>
        <fullName evidence="1">Uncharacterized protein</fullName>
    </submittedName>
</protein>
<organism evidence="1 2">
    <name type="scientific">Halovulum marinum</name>
    <dbReference type="NCBI Taxonomy" id="2662447"/>
    <lineage>
        <taxon>Bacteria</taxon>
        <taxon>Pseudomonadati</taxon>
        <taxon>Pseudomonadota</taxon>
        <taxon>Alphaproteobacteria</taxon>
        <taxon>Rhodobacterales</taxon>
        <taxon>Paracoccaceae</taxon>
        <taxon>Halovulum</taxon>
    </lineage>
</organism>
<dbReference type="Proteomes" id="UP000474957">
    <property type="component" value="Unassembled WGS sequence"/>
</dbReference>
<evidence type="ECO:0000313" key="2">
    <source>
        <dbReference type="Proteomes" id="UP000474957"/>
    </source>
</evidence>